<evidence type="ECO:0000256" key="2">
    <source>
        <dbReference type="ARBA" id="ARBA00010610"/>
    </source>
</evidence>
<dbReference type="GO" id="GO:0009295">
    <property type="term" value="C:nucleoid"/>
    <property type="evidence" value="ECO:0007669"/>
    <property type="project" value="UniProtKB-SubCell"/>
</dbReference>
<name>A0A2A7SEI6_BURGA</name>
<dbReference type="Proteomes" id="UP000220629">
    <property type="component" value="Unassembled WGS sequence"/>
</dbReference>
<evidence type="ECO:0000313" key="9">
    <source>
        <dbReference type="Proteomes" id="UP000220629"/>
    </source>
</evidence>
<evidence type="ECO:0000256" key="3">
    <source>
        <dbReference type="ARBA" id="ARBA00022490"/>
    </source>
</evidence>
<evidence type="ECO:0000256" key="6">
    <source>
        <dbReference type="SAM" id="MobiDB-lite"/>
    </source>
</evidence>
<comment type="subcellular location">
    <subcellularLocation>
        <location evidence="1">Cytoplasm</location>
        <location evidence="1">Nucleoid</location>
    </subcellularLocation>
</comment>
<comment type="caution">
    <text evidence="8">The sequence shown here is derived from an EMBL/GenBank/DDBJ whole genome shotgun (WGS) entry which is preliminary data.</text>
</comment>
<dbReference type="SUPFAM" id="SSF81273">
    <property type="entry name" value="H-NS histone-like proteins"/>
    <property type="match status" value="1"/>
</dbReference>
<dbReference type="SMART" id="SM00528">
    <property type="entry name" value="HNS"/>
    <property type="match status" value="1"/>
</dbReference>
<evidence type="ECO:0000256" key="4">
    <source>
        <dbReference type="ARBA" id="ARBA00023125"/>
    </source>
</evidence>
<feature type="coiled-coil region" evidence="5">
    <location>
        <begin position="4"/>
        <end position="36"/>
    </location>
</feature>
<dbReference type="PANTHER" id="PTHR38097:SF2">
    <property type="entry name" value="DNA-BINDING PROTEIN STPA"/>
    <property type="match status" value="1"/>
</dbReference>
<evidence type="ECO:0000259" key="7">
    <source>
        <dbReference type="SMART" id="SM00528"/>
    </source>
</evidence>
<feature type="region of interest" description="Disordered" evidence="6">
    <location>
        <begin position="51"/>
        <end position="82"/>
    </location>
</feature>
<keyword evidence="3" id="KW-0963">Cytoplasm</keyword>
<dbReference type="RefSeq" id="WP_096752650.1">
    <property type="nucleotide sequence ID" value="NZ_CADEPO010000006.1"/>
</dbReference>
<feature type="compositionally biased region" description="Basic residues" evidence="6">
    <location>
        <begin position="52"/>
        <end position="63"/>
    </location>
</feature>
<dbReference type="GO" id="GO:0003677">
    <property type="term" value="F:DNA binding"/>
    <property type="evidence" value="ECO:0007669"/>
    <property type="project" value="UniProtKB-KW"/>
</dbReference>
<evidence type="ECO:0000256" key="5">
    <source>
        <dbReference type="SAM" id="Coils"/>
    </source>
</evidence>
<keyword evidence="4" id="KW-0238">DNA-binding</keyword>
<dbReference type="Pfam" id="PF00816">
    <property type="entry name" value="Histone_HNS"/>
    <property type="match status" value="1"/>
</dbReference>
<proteinExistence type="inferred from homology"/>
<accession>A0A2A7SEI6</accession>
<dbReference type="EMBL" id="PDDY01000001">
    <property type="protein sequence ID" value="PEH41839.1"/>
    <property type="molecule type" value="Genomic_DNA"/>
</dbReference>
<keyword evidence="5" id="KW-0175">Coiled coil</keyword>
<gene>
    <name evidence="8" type="ORF">CRM94_06560</name>
</gene>
<evidence type="ECO:0000313" key="8">
    <source>
        <dbReference type="EMBL" id="PEH41839.1"/>
    </source>
</evidence>
<reference evidence="9" key="1">
    <citation type="submission" date="2017-09" db="EMBL/GenBank/DDBJ databases">
        <title>FDA dAtabase for Regulatory Grade micrObial Sequences (FDA-ARGOS): Supporting development and validation of Infectious Disease Dx tests.</title>
        <authorList>
            <person name="Minogue T."/>
            <person name="Wolcott M."/>
            <person name="Wasieloski L."/>
            <person name="Aguilar W."/>
            <person name="Moore D."/>
            <person name="Tallon L."/>
            <person name="Sadzewicz L."/>
            <person name="Ott S."/>
            <person name="Zhao X."/>
            <person name="Nagaraj S."/>
            <person name="Vavikolanu K."/>
            <person name="Aluvathingal J."/>
            <person name="Nadendla S."/>
            <person name="Sichtig H."/>
        </authorList>
    </citation>
    <scope>NUCLEOTIDE SEQUENCE [LARGE SCALE GENOMIC DNA]</scope>
    <source>
        <strain evidence="9">FDAARGOS_390</strain>
    </source>
</reference>
<protein>
    <submittedName>
        <fullName evidence="8">H-NS histone</fullName>
    </submittedName>
</protein>
<comment type="similarity">
    <text evidence="2">Belongs to the histone-like protein H-NS family.</text>
</comment>
<evidence type="ECO:0000256" key="1">
    <source>
        <dbReference type="ARBA" id="ARBA00004453"/>
    </source>
</evidence>
<feature type="domain" description="DNA-binding protein H-NS-like C-terminal" evidence="7">
    <location>
        <begin position="57"/>
        <end position="96"/>
    </location>
</feature>
<dbReference type="InterPro" id="IPR027444">
    <property type="entry name" value="H-NS_C_dom"/>
</dbReference>
<dbReference type="Gene3D" id="4.10.430.30">
    <property type="match status" value="1"/>
</dbReference>
<dbReference type="PANTHER" id="PTHR38097">
    <property type="match status" value="1"/>
</dbReference>
<organism evidence="8 9">
    <name type="scientific">Burkholderia gladioli</name>
    <name type="common">Pseudomonas marginata</name>
    <name type="synonym">Phytomonas marginata</name>
    <dbReference type="NCBI Taxonomy" id="28095"/>
    <lineage>
        <taxon>Bacteria</taxon>
        <taxon>Pseudomonadati</taxon>
        <taxon>Pseudomonadota</taxon>
        <taxon>Betaproteobacteria</taxon>
        <taxon>Burkholderiales</taxon>
        <taxon>Burkholderiaceae</taxon>
        <taxon>Burkholderia</taxon>
    </lineage>
</organism>
<sequence>MSGYRELKAQADELMKRVEEARLAELETVIHEVRARVAEYGLTSGQIFGPHRASKAMRRKRASMPRYRDPETGATWSGRGREPRWIKGGRRELFLIEASTG</sequence>
<dbReference type="AlphaFoldDB" id="A0A2A7SEI6"/>